<feature type="transmembrane region" description="Helical" evidence="1">
    <location>
        <begin position="107"/>
        <end position="124"/>
    </location>
</feature>
<feature type="transmembrane region" description="Helical" evidence="1">
    <location>
        <begin position="82"/>
        <end position="100"/>
    </location>
</feature>
<protein>
    <submittedName>
        <fullName evidence="2">FUSC family protein</fullName>
    </submittedName>
</protein>
<proteinExistence type="predicted"/>
<organism evidence="2 3">
    <name type="scientific">Citrobacter amalonaticus</name>
    <dbReference type="NCBI Taxonomy" id="35703"/>
    <lineage>
        <taxon>Bacteria</taxon>
        <taxon>Pseudomonadati</taxon>
        <taxon>Pseudomonadota</taxon>
        <taxon>Gammaproteobacteria</taxon>
        <taxon>Enterobacterales</taxon>
        <taxon>Enterobacteriaceae</taxon>
        <taxon>Citrobacter</taxon>
    </lineage>
</organism>
<dbReference type="GO" id="GO:0005886">
    <property type="term" value="C:plasma membrane"/>
    <property type="evidence" value="ECO:0007669"/>
    <property type="project" value="InterPro"/>
</dbReference>
<accession>A0A8I0MRI9</accession>
<feature type="transmembrane region" description="Helical" evidence="1">
    <location>
        <begin position="130"/>
        <end position="156"/>
    </location>
</feature>
<keyword evidence="1" id="KW-0472">Membrane</keyword>
<dbReference type="EMBL" id="VKME01000045">
    <property type="protein sequence ID" value="MBE0131629.1"/>
    <property type="molecule type" value="Genomic_DNA"/>
</dbReference>
<dbReference type="Proteomes" id="UP000656723">
    <property type="component" value="Unassembled WGS sequence"/>
</dbReference>
<feature type="transmembrane region" description="Helical" evidence="1">
    <location>
        <begin position="12"/>
        <end position="29"/>
    </location>
</feature>
<gene>
    <name evidence="2" type="ORF">FOT72_27055</name>
</gene>
<feature type="transmembrane region" description="Helical" evidence="1">
    <location>
        <begin position="295"/>
        <end position="315"/>
    </location>
</feature>
<keyword evidence="1" id="KW-1133">Transmembrane helix</keyword>
<feature type="transmembrane region" description="Helical" evidence="1">
    <location>
        <begin position="347"/>
        <end position="363"/>
    </location>
</feature>
<dbReference type="AlphaFoldDB" id="A0A8I0MRI9"/>
<feature type="transmembrane region" description="Helical" evidence="1">
    <location>
        <begin position="321"/>
        <end position="340"/>
    </location>
</feature>
<evidence type="ECO:0000256" key="1">
    <source>
        <dbReference type="SAM" id="Phobius"/>
    </source>
</evidence>
<dbReference type="InterPro" id="IPR006726">
    <property type="entry name" value="PHBA_efflux_AaeB/fusaric-R"/>
</dbReference>
<evidence type="ECO:0000313" key="2">
    <source>
        <dbReference type="EMBL" id="MBE0131629.1"/>
    </source>
</evidence>
<feature type="transmembrane region" description="Helical" evidence="1">
    <location>
        <begin position="432"/>
        <end position="449"/>
    </location>
</feature>
<dbReference type="Pfam" id="PF04632">
    <property type="entry name" value="FUSC"/>
    <property type="match status" value="2"/>
</dbReference>
<keyword evidence="1" id="KW-0812">Transmembrane</keyword>
<dbReference type="GO" id="GO:0022857">
    <property type="term" value="F:transmembrane transporter activity"/>
    <property type="evidence" value="ECO:0007669"/>
    <property type="project" value="InterPro"/>
</dbReference>
<sequence>MKNFDNEMRIFSLIFSVFIIELVSFYFNISGGPTAVMSAIVVSQSFVGAQYLKARNRIIGTILGIMASFISAYLYVGNELYFIVFSMLWISFMSVMISLVPTDNSHLFQLGANTYAFVALPLILSPEETYFNLITRSTGVFMGVVILVVTSVLMLLKRSDYDFKKNMRGIFRKTIRINKKVAEANNIERKEIKNLFTDISTLISNKRNIVYEHGLGFKSKGALKTFSILSMMLFLYSNTLRHYLKNEGEKLADIKSDFLNIIKKSLMCRADINKFDHSKIKISNIFLEHKSALEAVIRGIRAFTITGILLITWYITGWSGGHVMVSLGVVYMILLTTYPAPVAGGKHMVYGTILGMIVGWIYIQTIYSSQYTFISPSIFFIAQLPVLIIGSRFLFVGKTFLLGVTFLTTFYFGLQPSNTSVVSYETFMDNSLGATVGLIITGLGISIIFPEKKRIKNEKLIKATIKELVYALKKKNLNMSNVVRHTHDRLRLSDSLEKCTSDDFLVLTNLSSLFIIFHYIFEYKKNSEFITIIDKQLNKWLETNMFMMENETLDDLEELISNETGEVHKLSMCAYSILLELKDIYEK</sequence>
<name>A0A8I0MRI9_CITAM</name>
<evidence type="ECO:0000313" key="3">
    <source>
        <dbReference type="Proteomes" id="UP000656723"/>
    </source>
</evidence>
<comment type="caution">
    <text evidence="2">The sequence shown here is derived from an EMBL/GenBank/DDBJ whole genome shotgun (WGS) entry which is preliminary data.</text>
</comment>
<dbReference type="RefSeq" id="WP_032705156.1">
    <property type="nucleotide sequence ID" value="NZ_VKME01000045.1"/>
</dbReference>
<feature type="transmembrane region" description="Helical" evidence="1">
    <location>
        <begin position="395"/>
        <end position="412"/>
    </location>
</feature>
<reference evidence="2" key="1">
    <citation type="submission" date="2019-07" db="EMBL/GenBank/DDBJ databases">
        <title>KPC-2 carbapenem resistent Enterobacterales isolates from Germany.</title>
        <authorList>
            <person name="Yao Y."/>
            <person name="Falgenhauer L."/>
            <person name="Imirzalioglu C."/>
            <person name="Chakraborty T."/>
        </authorList>
    </citation>
    <scope>NUCLEOTIDE SEQUENCE</scope>
    <source>
        <strain evidence="2">CA13304</strain>
    </source>
</reference>
<feature type="transmembrane region" description="Helical" evidence="1">
    <location>
        <begin position="59"/>
        <end position="76"/>
    </location>
</feature>
<feature type="transmembrane region" description="Helical" evidence="1">
    <location>
        <begin position="369"/>
        <end position="388"/>
    </location>
</feature>